<sequence>MILTSSILSAEFELLKSELIAKYDELGMRATGNWANSLTIELIENSVTIKGEEYTNALEYGRKPGKQPPSEAIEQWLVAKGIAGTIEGDITLSSLAYLIARKIAREGYNRAQHGGTELISTVITPQRIQQIINKVSDNELANLTQNLTSFINNTFL</sequence>
<protein>
    <submittedName>
        <fullName evidence="1">Uncharacterized protein</fullName>
    </submittedName>
</protein>
<name>A0A444WFR1_9FLAO</name>
<dbReference type="EMBL" id="JUIW01000003">
    <property type="protein sequence ID" value="RYJ44544.1"/>
    <property type="molecule type" value="Genomic_DNA"/>
</dbReference>
<evidence type="ECO:0000313" key="1">
    <source>
        <dbReference type="EMBL" id="RYJ44544.1"/>
    </source>
</evidence>
<comment type="caution">
    <text evidence="1">The sequence shown here is derived from an EMBL/GenBank/DDBJ whole genome shotgun (WGS) entry which is preliminary data.</text>
</comment>
<reference evidence="1 2" key="1">
    <citation type="submission" date="2014-12" db="EMBL/GenBank/DDBJ databases">
        <title>Genome sequence of Flavobacterium beibuense RSKm HC5.</title>
        <authorList>
            <person name="Kim J.F."/>
            <person name="Song J.Y."/>
            <person name="Kwak M.-J."/>
            <person name="Lee S.-W."/>
        </authorList>
    </citation>
    <scope>NUCLEOTIDE SEQUENCE [LARGE SCALE GENOMIC DNA]</scope>
    <source>
        <strain evidence="1 2">RSKm HC5</strain>
    </source>
</reference>
<organism evidence="1 2">
    <name type="scientific">Flavobacterium beibuense</name>
    <dbReference type="NCBI Taxonomy" id="657326"/>
    <lineage>
        <taxon>Bacteria</taxon>
        <taxon>Pseudomonadati</taxon>
        <taxon>Bacteroidota</taxon>
        <taxon>Flavobacteriia</taxon>
        <taxon>Flavobacteriales</taxon>
        <taxon>Flavobacteriaceae</taxon>
        <taxon>Flavobacterium</taxon>
    </lineage>
</organism>
<evidence type="ECO:0000313" key="2">
    <source>
        <dbReference type="Proteomes" id="UP000289775"/>
    </source>
</evidence>
<dbReference type="AlphaFoldDB" id="A0A444WFR1"/>
<dbReference type="Proteomes" id="UP000289775">
    <property type="component" value="Unassembled WGS sequence"/>
</dbReference>
<dbReference type="RefSeq" id="WP_129750299.1">
    <property type="nucleotide sequence ID" value="NZ_JUIW01000003.1"/>
</dbReference>
<keyword evidence="2" id="KW-1185">Reference proteome</keyword>
<proteinExistence type="predicted"/>
<gene>
    <name evidence="1" type="ORF">NU09_1154</name>
</gene>
<accession>A0A444WFR1</accession>
<dbReference type="OrthoDB" id="1258601at2"/>